<evidence type="ECO:0000256" key="8">
    <source>
        <dbReference type="ARBA" id="ARBA00023136"/>
    </source>
</evidence>
<evidence type="ECO:0000256" key="3">
    <source>
        <dbReference type="ARBA" id="ARBA00022448"/>
    </source>
</evidence>
<keyword evidence="8 11" id="KW-0472">Membrane</keyword>
<dbReference type="InterPro" id="IPR010949">
    <property type="entry name" value="TonB_Hb/transfer/lactofer_rcpt"/>
</dbReference>
<proteinExistence type="inferred from homology"/>
<dbReference type="GO" id="GO:0015344">
    <property type="term" value="F:siderophore uptake transmembrane transporter activity"/>
    <property type="evidence" value="ECO:0007669"/>
    <property type="project" value="TreeGrafter"/>
</dbReference>
<keyword evidence="18" id="KW-1185">Reference proteome</keyword>
<dbReference type="NCBIfam" id="TIGR01786">
    <property type="entry name" value="TonB-hemlactrns"/>
    <property type="match status" value="1"/>
</dbReference>
<dbReference type="InterPro" id="IPR000531">
    <property type="entry name" value="Beta-barrel_TonB"/>
</dbReference>
<dbReference type="Gene3D" id="2.170.130.10">
    <property type="entry name" value="TonB-dependent receptor, plug domain"/>
    <property type="match status" value="1"/>
</dbReference>
<dbReference type="Pfam" id="PF00593">
    <property type="entry name" value="TonB_dep_Rec_b-barrel"/>
    <property type="match status" value="1"/>
</dbReference>
<keyword evidence="9 17" id="KW-0675">Receptor</keyword>
<dbReference type="NCBIfam" id="TIGR01785">
    <property type="entry name" value="TonB-hemin"/>
    <property type="match status" value="1"/>
</dbReference>
<evidence type="ECO:0000313" key="17">
    <source>
        <dbReference type="EMBL" id="QJE74719.1"/>
    </source>
</evidence>
<dbReference type="KEGG" id="acru:HHL28_00550"/>
<evidence type="ECO:0000256" key="2">
    <source>
        <dbReference type="ARBA" id="ARBA00009810"/>
    </source>
</evidence>
<reference evidence="17" key="1">
    <citation type="submission" date="2020-04" db="EMBL/GenBank/DDBJ databases">
        <title>A desert anoxygenic phototrophic bacterium fixes CO2 using RubisCO under aerobic conditions.</title>
        <authorList>
            <person name="Tang K."/>
        </authorList>
    </citation>
    <scope>NUCLEOTIDE SEQUENCE [LARGE SCALE GENOMIC DNA]</scope>
    <source>
        <strain evidence="17">MIMtkB3</strain>
    </source>
</reference>
<evidence type="ECO:0000256" key="7">
    <source>
        <dbReference type="ARBA" id="ARBA00023077"/>
    </source>
</evidence>
<dbReference type="PANTHER" id="PTHR30069:SF29">
    <property type="entry name" value="HEMOGLOBIN AND HEMOGLOBIN-HAPTOGLOBIN-BINDING PROTEIN 1-RELATED"/>
    <property type="match status" value="1"/>
</dbReference>
<dbReference type="EMBL" id="CP051775">
    <property type="protein sequence ID" value="QJE74719.1"/>
    <property type="molecule type" value="Genomic_DNA"/>
</dbReference>
<evidence type="ECO:0000256" key="13">
    <source>
        <dbReference type="SAM" id="MobiDB-lite"/>
    </source>
</evidence>
<feature type="chain" id="PRO_5032525932" evidence="14">
    <location>
        <begin position="20"/>
        <end position="742"/>
    </location>
</feature>
<gene>
    <name evidence="17" type="ORF">HHL28_00550</name>
</gene>
<evidence type="ECO:0000256" key="11">
    <source>
        <dbReference type="PROSITE-ProRule" id="PRU01360"/>
    </source>
</evidence>
<evidence type="ECO:0000313" key="18">
    <source>
        <dbReference type="Proteomes" id="UP000501891"/>
    </source>
</evidence>
<dbReference type="GO" id="GO:0044718">
    <property type="term" value="P:siderophore transmembrane transport"/>
    <property type="evidence" value="ECO:0007669"/>
    <property type="project" value="TreeGrafter"/>
</dbReference>
<dbReference type="InterPro" id="IPR039426">
    <property type="entry name" value="TonB-dep_rcpt-like"/>
</dbReference>
<dbReference type="InterPro" id="IPR011276">
    <property type="entry name" value="TonB_haem/Hb_rcpt"/>
</dbReference>
<evidence type="ECO:0000256" key="5">
    <source>
        <dbReference type="ARBA" id="ARBA00022692"/>
    </source>
</evidence>
<keyword evidence="6 14" id="KW-0732">Signal</keyword>
<keyword evidence="5 11" id="KW-0812">Transmembrane</keyword>
<dbReference type="Pfam" id="PF07715">
    <property type="entry name" value="Plug"/>
    <property type="match status" value="1"/>
</dbReference>
<keyword evidence="4 11" id="KW-1134">Transmembrane beta strand</keyword>
<dbReference type="Proteomes" id="UP000501891">
    <property type="component" value="Chromosome"/>
</dbReference>
<dbReference type="InterPro" id="IPR012910">
    <property type="entry name" value="Plug_dom"/>
</dbReference>
<evidence type="ECO:0000256" key="10">
    <source>
        <dbReference type="ARBA" id="ARBA00023237"/>
    </source>
</evidence>
<comment type="subcellular location">
    <subcellularLocation>
        <location evidence="1 11">Cell outer membrane</location>
        <topology evidence="1 11">Multi-pass membrane protein</topology>
    </subcellularLocation>
</comment>
<evidence type="ECO:0000256" key="12">
    <source>
        <dbReference type="RuleBase" id="RU003357"/>
    </source>
</evidence>
<evidence type="ECO:0000259" key="16">
    <source>
        <dbReference type="Pfam" id="PF07715"/>
    </source>
</evidence>
<feature type="signal peptide" evidence="14">
    <location>
        <begin position="1"/>
        <end position="19"/>
    </location>
</feature>
<sequence>MLRATIPLMATCLPLAAAAAEPTTTPAPAGADTLVAEAPVVTVTATRTEKDVLEAPATVSVITGRQIEDRLVTDIKDLVRYEPGVSVRNSPARFTAAGSSTGRDGNSGFNIRGLEGNRVLLTVDGVRVPDGFSFGPQATGRGDFADLGLVKSVEILRGPASALYGSDGVAGAVSLVTKDPADLLADGDDVAAEVRFGYAGADDSWTKGALVAGRSGRWEALLAYARRDGEEQETKGTNGAANTDRTKANPQEVASDAVLAKLVFRASDAHRFRLTLDHLDRDVDSMVLSAIAKPPLAATSVIGLTGRDDTERTRVSFDHLYAAGLPVLETLHWTAYHQDGKVRQYSAEDRNTAADRVRDSRFENAVTGLGIEADSQVLGSGLTHRFSYGGDVSLTRQEGLRDGVVAPVGERFPAKPFPDTDYVLGGLYVQDEVTALDGALTLYPALRVDYYRLDPKGGDPLYPYPTATASDWHLSPKLGGLYWVTPSVGLFANYARGYKAPSPSQVNNGFENLVFNYRSLPNPDLKPETSETVEGGVRSRQDGWTASATAFAGWYDDFIDQIQVSGSLTPADPGIFQFVNLGKVKIRGAEAKLQYRADNGLGLVAAASYAKGDSRVDGVKAALDSVDPAKLVAGVSYRDPADRFGGELSVTRSAGKALSRTACGTGCASASLPFTPGAFTLVDLTGFWALSDRMTLRAGVFNLFDEKVWWWSDVRGVLANSAVKDAYSQPGRNASVSVTVRF</sequence>
<dbReference type="Gene3D" id="2.40.170.20">
    <property type="entry name" value="TonB-dependent receptor, beta-barrel domain"/>
    <property type="match status" value="1"/>
</dbReference>
<dbReference type="InterPro" id="IPR036942">
    <property type="entry name" value="Beta-barrel_TonB_sf"/>
</dbReference>
<feature type="domain" description="TonB-dependent receptor-like beta-barrel" evidence="15">
    <location>
        <begin position="305"/>
        <end position="703"/>
    </location>
</feature>
<dbReference type="InterPro" id="IPR037066">
    <property type="entry name" value="Plug_dom_sf"/>
</dbReference>
<keyword evidence="3 11" id="KW-0813">Transport</keyword>
<protein>
    <submittedName>
        <fullName evidence="17">TonB-dependent hemoglobin/transferrin/lactoferrin family receptor</fullName>
    </submittedName>
</protein>
<dbReference type="SUPFAM" id="SSF56935">
    <property type="entry name" value="Porins"/>
    <property type="match status" value="1"/>
</dbReference>
<evidence type="ECO:0000256" key="1">
    <source>
        <dbReference type="ARBA" id="ARBA00004571"/>
    </source>
</evidence>
<dbReference type="AlphaFoldDB" id="A0A858RAJ6"/>
<feature type="region of interest" description="Disordered" evidence="13">
    <location>
        <begin position="228"/>
        <end position="251"/>
    </location>
</feature>
<name>A0A858RAJ6_9PROT</name>
<evidence type="ECO:0000259" key="15">
    <source>
        <dbReference type="Pfam" id="PF00593"/>
    </source>
</evidence>
<evidence type="ECO:0000256" key="6">
    <source>
        <dbReference type="ARBA" id="ARBA00022729"/>
    </source>
</evidence>
<keyword evidence="10 11" id="KW-0998">Cell outer membrane</keyword>
<evidence type="ECO:0000256" key="9">
    <source>
        <dbReference type="ARBA" id="ARBA00023170"/>
    </source>
</evidence>
<keyword evidence="7 12" id="KW-0798">TonB box</keyword>
<feature type="domain" description="TonB-dependent receptor plug" evidence="16">
    <location>
        <begin position="52"/>
        <end position="172"/>
    </location>
</feature>
<evidence type="ECO:0000256" key="4">
    <source>
        <dbReference type="ARBA" id="ARBA00022452"/>
    </source>
</evidence>
<evidence type="ECO:0000256" key="14">
    <source>
        <dbReference type="SAM" id="SignalP"/>
    </source>
</evidence>
<dbReference type="CDD" id="cd01347">
    <property type="entry name" value="ligand_gated_channel"/>
    <property type="match status" value="1"/>
</dbReference>
<dbReference type="PANTHER" id="PTHR30069">
    <property type="entry name" value="TONB-DEPENDENT OUTER MEMBRANE RECEPTOR"/>
    <property type="match status" value="1"/>
</dbReference>
<comment type="similarity">
    <text evidence="2 11 12">Belongs to the TonB-dependent receptor family.</text>
</comment>
<organism evidence="17 18">
    <name type="scientific">Aerophototrophica crusticola</name>
    <dbReference type="NCBI Taxonomy" id="1709002"/>
    <lineage>
        <taxon>Bacteria</taxon>
        <taxon>Pseudomonadati</taxon>
        <taxon>Pseudomonadota</taxon>
        <taxon>Alphaproteobacteria</taxon>
        <taxon>Rhodospirillales</taxon>
        <taxon>Rhodospirillaceae</taxon>
        <taxon>Aerophototrophica</taxon>
    </lineage>
</organism>
<accession>A0A858RAJ6</accession>
<dbReference type="PROSITE" id="PS52016">
    <property type="entry name" value="TONB_DEPENDENT_REC_3"/>
    <property type="match status" value="1"/>
</dbReference>
<dbReference type="GO" id="GO:0015232">
    <property type="term" value="F:heme transmembrane transporter activity"/>
    <property type="evidence" value="ECO:0007669"/>
    <property type="project" value="InterPro"/>
</dbReference>
<dbReference type="GO" id="GO:0009279">
    <property type="term" value="C:cell outer membrane"/>
    <property type="evidence" value="ECO:0007669"/>
    <property type="project" value="UniProtKB-SubCell"/>
</dbReference>